<dbReference type="OrthoDB" id="3789817at2759"/>
<evidence type="ECO:0000313" key="2">
    <source>
        <dbReference type="EMBL" id="KAF2254663.1"/>
    </source>
</evidence>
<dbReference type="RefSeq" id="XP_033689667.1">
    <property type="nucleotide sequence ID" value="XM_033834562.1"/>
</dbReference>
<feature type="compositionally biased region" description="Pro residues" evidence="1">
    <location>
        <begin position="316"/>
        <end position="334"/>
    </location>
</feature>
<dbReference type="AlphaFoldDB" id="A0A6A6IZT2"/>
<feature type="region of interest" description="Disordered" evidence="1">
    <location>
        <begin position="508"/>
        <end position="547"/>
    </location>
</feature>
<organism evidence="2 3">
    <name type="scientific">Trematosphaeria pertusa</name>
    <dbReference type="NCBI Taxonomy" id="390896"/>
    <lineage>
        <taxon>Eukaryota</taxon>
        <taxon>Fungi</taxon>
        <taxon>Dikarya</taxon>
        <taxon>Ascomycota</taxon>
        <taxon>Pezizomycotina</taxon>
        <taxon>Dothideomycetes</taxon>
        <taxon>Pleosporomycetidae</taxon>
        <taxon>Pleosporales</taxon>
        <taxon>Massarineae</taxon>
        <taxon>Trematosphaeriaceae</taxon>
        <taxon>Trematosphaeria</taxon>
    </lineage>
</organism>
<gene>
    <name evidence="2" type="ORF">BU26DRAFT_583303</name>
</gene>
<reference evidence="2" key="1">
    <citation type="journal article" date="2020" name="Stud. Mycol.">
        <title>101 Dothideomycetes genomes: a test case for predicting lifestyles and emergence of pathogens.</title>
        <authorList>
            <person name="Haridas S."/>
            <person name="Albert R."/>
            <person name="Binder M."/>
            <person name="Bloem J."/>
            <person name="Labutti K."/>
            <person name="Salamov A."/>
            <person name="Andreopoulos B."/>
            <person name="Baker S."/>
            <person name="Barry K."/>
            <person name="Bills G."/>
            <person name="Bluhm B."/>
            <person name="Cannon C."/>
            <person name="Castanera R."/>
            <person name="Culley D."/>
            <person name="Daum C."/>
            <person name="Ezra D."/>
            <person name="Gonzalez J."/>
            <person name="Henrissat B."/>
            <person name="Kuo A."/>
            <person name="Liang C."/>
            <person name="Lipzen A."/>
            <person name="Lutzoni F."/>
            <person name="Magnuson J."/>
            <person name="Mondo S."/>
            <person name="Nolan M."/>
            <person name="Ohm R."/>
            <person name="Pangilinan J."/>
            <person name="Park H.-J."/>
            <person name="Ramirez L."/>
            <person name="Alfaro M."/>
            <person name="Sun H."/>
            <person name="Tritt A."/>
            <person name="Yoshinaga Y."/>
            <person name="Zwiers L.-H."/>
            <person name="Turgeon B."/>
            <person name="Goodwin S."/>
            <person name="Spatafora J."/>
            <person name="Crous P."/>
            <person name="Grigoriev I."/>
        </authorList>
    </citation>
    <scope>NUCLEOTIDE SEQUENCE</scope>
    <source>
        <strain evidence="2">CBS 122368</strain>
    </source>
</reference>
<accession>A0A6A6IZT2</accession>
<dbReference type="EMBL" id="ML987190">
    <property type="protein sequence ID" value="KAF2254663.1"/>
    <property type="molecule type" value="Genomic_DNA"/>
</dbReference>
<proteinExistence type="predicted"/>
<dbReference type="Proteomes" id="UP000800094">
    <property type="component" value="Unassembled WGS sequence"/>
</dbReference>
<sequence>MSSPDTEESFTSAQAARLLFGVERYEDYVRWQQTIDDERHIQYYGDRGYWELVRGFVKNGPVGELPDPYTFKLFMNSLRLRGKLYPKSREPPATTLAIAKWCRHTIHPGNTCNSVDACSVCLMKQCVTSLGRIWELWVSVGGPHREFSFEERPLYYRIRAIWHVEKVRWANLVDKFEELAELEQEWEDKEMGSSGYTFEEMENVQSCMAAVQSSRAKCPNMPEGADVPFAPMTRAINAPKTSSTLSTLQPTEEVSSSPPFMPDPLQKPSRWETPPQLSSEHPEAPRSSPPSPPSSPSTASSSSPGTVGVGSSEYLPSPPPPPSSSLPATPPPSPVNLKKRVTFSEDIVENGSRPLGELLRISPAYRRGRHSCPSADGWEDTSFKNEPFFPYLDEEDELSEEDEQLAGAAYERVLQWYGAADDGDEADWDMDSDSDSDTSCASDCSTTTLVMGENDGSARQEGQLFKYHKGVQEEFDMMHVSEFDSDTDTDEFDDAEAEKAMLELDPMDLCLPNTNSSAPLVDRTRSDGGTRGGKDLDEDTGEYKDERVLGRRSRQIFERSSFPIVERTQVKRQRRSSI</sequence>
<feature type="compositionally biased region" description="Basic and acidic residues" evidence="1">
    <location>
        <begin position="522"/>
        <end position="547"/>
    </location>
</feature>
<name>A0A6A6IZT2_9PLEO</name>
<evidence type="ECO:0000313" key="3">
    <source>
        <dbReference type="Proteomes" id="UP000800094"/>
    </source>
</evidence>
<keyword evidence="3" id="KW-1185">Reference proteome</keyword>
<evidence type="ECO:0000256" key="1">
    <source>
        <dbReference type="SAM" id="MobiDB-lite"/>
    </source>
</evidence>
<dbReference type="GeneID" id="54587892"/>
<protein>
    <submittedName>
        <fullName evidence="2">Uncharacterized protein</fullName>
    </submittedName>
</protein>
<feature type="compositionally biased region" description="Polar residues" evidence="1">
    <location>
        <begin position="239"/>
        <end position="258"/>
    </location>
</feature>
<feature type="region of interest" description="Disordered" evidence="1">
    <location>
        <begin position="239"/>
        <end position="338"/>
    </location>
</feature>
<feature type="compositionally biased region" description="Low complexity" evidence="1">
    <location>
        <begin position="296"/>
        <end position="315"/>
    </location>
</feature>